<organism evidence="3 4">
    <name type="scientific">Xenopus tropicalis</name>
    <name type="common">Western clawed frog</name>
    <name type="synonym">Silurana tropicalis</name>
    <dbReference type="NCBI Taxonomy" id="8364"/>
    <lineage>
        <taxon>Eukaryota</taxon>
        <taxon>Metazoa</taxon>
        <taxon>Chordata</taxon>
        <taxon>Craniata</taxon>
        <taxon>Vertebrata</taxon>
        <taxon>Euteleostomi</taxon>
        <taxon>Amphibia</taxon>
        <taxon>Batrachia</taxon>
        <taxon>Anura</taxon>
        <taxon>Pipoidea</taxon>
        <taxon>Pipidae</taxon>
        <taxon>Xenopodinae</taxon>
        <taxon>Xenopus</taxon>
        <taxon>Silurana</taxon>
    </lineage>
</organism>
<protein>
    <submittedName>
        <fullName evidence="4">COP1-interactive protein 1-like</fullName>
    </submittedName>
</protein>
<keyword evidence="3" id="KW-1185">Reference proteome</keyword>
<dbReference type="AlphaFoldDB" id="A0A8J1JTA0"/>
<feature type="region of interest" description="Disordered" evidence="2">
    <location>
        <begin position="372"/>
        <end position="402"/>
    </location>
</feature>
<dbReference type="OrthoDB" id="9908976at2759"/>
<dbReference type="Proteomes" id="UP000008143">
    <property type="component" value="Chromosome 1"/>
</dbReference>
<proteinExistence type="predicted"/>
<sequence length="592" mass="68376">MSLFDPTRYSPLEQRSNYRYNTREADSGFLSLNSSASNFYASQSKTGQWSSNCLLLKDDLTFKLLRSENRRLALDESLRRAYSALEHQRRYLQDYNYGLQTSDTRIESLLQRQKLLESNVSNLQTKNIYSNGIILNKINQDEDQGFQKQFSTSQENHNSRIAALEREINNMKKLVNYVPTKTNSDLFGFGQWAEQKDYMKEMQDNLREYAEEMAAKCNNVEQEKDALELQITSLHSGLLQAKMDSKGLEKECVKLQSQLLANRNINESLHLKVSSQRQLMQQLENSVKGSNCEMKSLNLQVQNLEREKQCLLSQKEMLFGMLQRSKKARPHPIDNQSERTNEEILIPANKEGVSEDDINVNKFVSGYMGTFSEKSSQTSSSTSSKKSKRLKQNRAEHESSSQSEVYCCRPDQINISSKGSDMNKRNLDFIAACHQHLADLLVQLECLLKSNTRLDKEKAQIAECLLGTLQELKNAKNLTEKSRKEVEELLTEHITWRTDCLKRENQITAVVIELKHLKQAYHGIITHSDNPDDKKAILWISRVQAIKNALKNLETEEQKTKDMKNCLLRNKFEGKMQRKSNVTEFFKENNVF</sequence>
<reference evidence="4" key="1">
    <citation type="submission" date="2025-08" db="UniProtKB">
        <authorList>
            <consortium name="RefSeq"/>
        </authorList>
    </citation>
    <scope>IDENTIFICATION</scope>
    <source>
        <strain evidence="4">Nigerian</strain>
        <tissue evidence="4">Liver and blood</tissue>
    </source>
</reference>
<keyword evidence="1" id="KW-0175">Coiled coil</keyword>
<dbReference type="GeneID" id="105945872"/>
<gene>
    <name evidence="4 5" type="primary">LOC105945872</name>
</gene>
<feature type="coiled-coil region" evidence="1">
    <location>
        <begin position="199"/>
        <end position="314"/>
    </location>
</feature>
<dbReference type="RefSeq" id="XP_031760260.1">
    <property type="nucleotide sequence ID" value="XM_031904400.1"/>
</dbReference>
<dbReference type="AGR" id="Xenbase:XB-GENE-29088955"/>
<evidence type="ECO:0000313" key="3">
    <source>
        <dbReference type="Proteomes" id="UP000008143"/>
    </source>
</evidence>
<dbReference type="Xenbase" id="XB-GENE-29088955">
    <property type="gene designation" value="LOC105945872"/>
</dbReference>
<dbReference type="KEGG" id="xtr:105945872"/>
<feature type="compositionally biased region" description="Low complexity" evidence="2">
    <location>
        <begin position="372"/>
        <end position="384"/>
    </location>
</feature>
<name>A0A8J1JTA0_XENTR</name>
<feature type="coiled-coil region" evidence="1">
    <location>
        <begin position="543"/>
        <end position="570"/>
    </location>
</feature>
<evidence type="ECO:0000256" key="2">
    <source>
        <dbReference type="SAM" id="MobiDB-lite"/>
    </source>
</evidence>
<evidence type="ECO:0000256" key="1">
    <source>
        <dbReference type="SAM" id="Coils"/>
    </source>
</evidence>
<accession>A0A8J1JTA0</accession>
<dbReference type="OMA" id="TEHITWR"/>
<evidence type="ECO:0000313" key="5">
    <source>
        <dbReference type="Xenbase" id="XB-GENE-29088955"/>
    </source>
</evidence>
<evidence type="ECO:0000313" key="4">
    <source>
        <dbReference type="RefSeq" id="XP_031760260.1"/>
    </source>
</evidence>